<dbReference type="InterPro" id="IPR035328">
    <property type="entry name" value="DUF3048_C"/>
</dbReference>
<evidence type="ECO:0008006" key="4">
    <source>
        <dbReference type="Google" id="ProtNLM"/>
    </source>
</evidence>
<dbReference type="InterPro" id="IPR021416">
    <property type="entry name" value="DUF3048_N"/>
</dbReference>
<dbReference type="AlphaFoldDB" id="A0A094QAC1"/>
<feature type="domain" description="DUF3048" evidence="1">
    <location>
        <begin position="49"/>
        <end position="176"/>
    </location>
</feature>
<evidence type="ECO:0000313" key="3">
    <source>
        <dbReference type="EMBL" id="KGA20347.1"/>
    </source>
</evidence>
<sequence length="337" mass="36784">MKKVFSLLLGLCAIAVIVLAFIPTSGRSFIDELFVEPTYNSLSGREGLDGQILAVKIDDTVAARPQIGLDKADIVYIEQVEGGLTRLAAIYSSQIPQLIGPVRSARITDIEVLAQYGTVVFAYSGAQSKFLPVIRAANLHDYGAQRQSPTIYTRDPLRNSPTNMVLRADLLMEKVADDQKVVSRSAPNEWTFGDKPLGGSPISEVKVSWPAATYEFRWGVEENRWTVFNNGVPNLSASGAPHSPTTIVIQKVQIVPSIYGDKFGGVTPHSLTIGSGTGHILRDGEYFPATWSRTDAQSGTTWRAMDGSELSFARGQVWVALVEKDPIFTARLDPQNE</sequence>
<gene>
    <name evidence="3" type="ORF">GM50_2605</name>
</gene>
<organism evidence="3">
    <name type="scientific">freshwater metagenome</name>
    <dbReference type="NCBI Taxonomy" id="449393"/>
    <lineage>
        <taxon>unclassified sequences</taxon>
        <taxon>metagenomes</taxon>
        <taxon>ecological metagenomes</taxon>
    </lineage>
</organism>
<reference evidence="3" key="1">
    <citation type="submission" date="2014-05" db="EMBL/GenBank/DDBJ databases">
        <title>Key roles for freshwater Actinobacteria revealed by deep metagenomic sequencing.</title>
        <authorList>
            <person name="Ghai R."/>
            <person name="Mizuno C.M."/>
            <person name="Picazo A."/>
            <person name="Camacho A."/>
            <person name="Rodriguez-Valera F."/>
        </authorList>
    </citation>
    <scope>NUCLEOTIDE SEQUENCE</scope>
</reference>
<comment type="caution">
    <text evidence="3">The sequence shown here is derived from an EMBL/GenBank/DDBJ whole genome shotgun (WGS) entry which is preliminary data.</text>
</comment>
<name>A0A094QAC1_9ZZZZ</name>
<dbReference type="Pfam" id="PF17479">
    <property type="entry name" value="DUF3048_C"/>
    <property type="match status" value="1"/>
</dbReference>
<dbReference type="InterPro" id="IPR023158">
    <property type="entry name" value="YerB-like_sf"/>
</dbReference>
<protein>
    <recommendedName>
        <fullName evidence="4">DUF3048 domain-containing protein</fullName>
    </recommendedName>
</protein>
<dbReference type="SUPFAM" id="SSF159774">
    <property type="entry name" value="YerB-like"/>
    <property type="match status" value="1"/>
</dbReference>
<dbReference type="Pfam" id="PF11258">
    <property type="entry name" value="DUF3048"/>
    <property type="match status" value="1"/>
</dbReference>
<dbReference type="EMBL" id="JNSK01000004">
    <property type="protein sequence ID" value="KGA20347.1"/>
    <property type="molecule type" value="Genomic_DNA"/>
</dbReference>
<feature type="domain" description="DUF3048" evidence="2">
    <location>
        <begin position="206"/>
        <end position="319"/>
    </location>
</feature>
<accession>A0A094QAC1</accession>
<evidence type="ECO:0000259" key="2">
    <source>
        <dbReference type="Pfam" id="PF17479"/>
    </source>
</evidence>
<dbReference type="Gene3D" id="3.50.90.10">
    <property type="entry name" value="YerB-like"/>
    <property type="match status" value="1"/>
</dbReference>
<proteinExistence type="predicted"/>
<evidence type="ECO:0000259" key="1">
    <source>
        <dbReference type="Pfam" id="PF11258"/>
    </source>
</evidence>